<protein>
    <recommendedName>
        <fullName evidence="1">Beta-glucuronidase C-terminal domain-containing protein</fullName>
    </recommendedName>
</protein>
<reference evidence="2 3" key="1">
    <citation type="submission" date="2019-10" db="EMBL/GenBank/DDBJ databases">
        <authorList>
            <person name="Palmer J.M."/>
        </authorList>
    </citation>
    <scope>NUCLEOTIDE SEQUENCE [LARGE SCALE GENOMIC DNA]</scope>
    <source>
        <strain evidence="2 3">TWF696</strain>
    </source>
</reference>
<gene>
    <name evidence="2" type="ORF">TWF696_004980</name>
</gene>
<keyword evidence="3" id="KW-1185">Reference proteome</keyword>
<evidence type="ECO:0000259" key="1">
    <source>
        <dbReference type="Pfam" id="PF16862"/>
    </source>
</evidence>
<dbReference type="Gene3D" id="3.20.20.80">
    <property type="entry name" value="Glycosidases"/>
    <property type="match status" value="1"/>
</dbReference>
<dbReference type="PANTHER" id="PTHR36183:SF2">
    <property type="entry name" value="BETA-GLUCURONIDASE C-TERMINAL DOMAIN-CONTAINING PROTEIN"/>
    <property type="match status" value="1"/>
</dbReference>
<dbReference type="InterPro" id="IPR031728">
    <property type="entry name" value="GlcAase_C"/>
</dbReference>
<dbReference type="Pfam" id="PF16862">
    <property type="entry name" value="Glyco_hydro_79C"/>
    <property type="match status" value="1"/>
</dbReference>
<organism evidence="2 3">
    <name type="scientific">Orbilia brochopaga</name>
    <dbReference type="NCBI Taxonomy" id="3140254"/>
    <lineage>
        <taxon>Eukaryota</taxon>
        <taxon>Fungi</taxon>
        <taxon>Dikarya</taxon>
        <taxon>Ascomycota</taxon>
        <taxon>Pezizomycotina</taxon>
        <taxon>Orbiliomycetes</taxon>
        <taxon>Orbiliales</taxon>
        <taxon>Orbiliaceae</taxon>
        <taxon>Orbilia</taxon>
    </lineage>
</organism>
<dbReference type="Proteomes" id="UP001375240">
    <property type="component" value="Unassembled WGS sequence"/>
</dbReference>
<accession>A0AAV9V1N6</accession>
<sequence length="721" mass="78023">MRLQHYATSAFFSLFYIYNSFIAESHALDTPTVINISPTLQNAAVAPTVDRSLVSYSIELMAVTGFTENNFAKNIYNVWFEKTGGRPSIRLGGSGMDLSTFVPNQKEAMVTHDKPTRRWDFGPSFFAPISNYFTKDTEIRFGLNLANTTDNWRNTIDFAVAAKKGIPQLSMFEIGNEVDNFVRNKLRKEPWGIPEYAQQWRKVADMLKAKIPGVRFQAAVYAGTSPNGFNVGGLSKAGVNNNNYKIPIYSVHFYPQSRCAGGMARVRLDNLADNNLLKAQLANYDADIAAAVAAGGRFSFAEANSVSCSGAPGVSDTFGAALWLVNYALAAAAKSVERVYIHSTLTTAYSMFIPTPGGQTPTGVRPMVYGMYFLAEALALPERGSDTKFLVTPISIPNNEGDISVYGLYTNRVQKPNPKAAAAAPVFKKNVVQVVVSTRRFTKSMVYPAGVQTIAVDEVRKVPKSVTTISTVITTRLVKSVTRTIRVPRTTTVVQTRTRVESRGAAASTIYETVSQPTTAIVRSVVTRRATSTQTISTTIKLTIFEEKRMKVTKTVKLTAASTTTWISRRLVTMTTTVVGGGKPIATPPARGVFPTGDGIYLARAVILNLSRFNTSDPNGLNCRSCRSPSPPGFGTSGSRPSKAIRLSGFQPGHKLKLLRLQAPGLNAKSGATVSGLKFNDDTGIIATQATPESVTVDAAGEVKFNVQATEGVLLVDEAVK</sequence>
<proteinExistence type="predicted"/>
<dbReference type="SUPFAM" id="SSF51445">
    <property type="entry name" value="(Trans)glycosidases"/>
    <property type="match status" value="1"/>
</dbReference>
<evidence type="ECO:0000313" key="3">
    <source>
        <dbReference type="Proteomes" id="UP001375240"/>
    </source>
</evidence>
<name>A0AAV9V1N6_9PEZI</name>
<dbReference type="InterPro" id="IPR052974">
    <property type="entry name" value="GH79_Enzymes"/>
</dbReference>
<evidence type="ECO:0000313" key="2">
    <source>
        <dbReference type="EMBL" id="KAK6352990.1"/>
    </source>
</evidence>
<dbReference type="PANTHER" id="PTHR36183">
    <property type="entry name" value="BETA-GLUCURONIDASE"/>
    <property type="match status" value="1"/>
</dbReference>
<comment type="caution">
    <text evidence="2">The sequence shown here is derived from an EMBL/GenBank/DDBJ whole genome shotgun (WGS) entry which is preliminary data.</text>
</comment>
<dbReference type="AlphaFoldDB" id="A0AAV9V1N6"/>
<dbReference type="EMBL" id="JAVHNQ010000003">
    <property type="protein sequence ID" value="KAK6352990.1"/>
    <property type="molecule type" value="Genomic_DNA"/>
</dbReference>
<dbReference type="InterPro" id="IPR017853">
    <property type="entry name" value="GH"/>
</dbReference>
<feature type="domain" description="Beta-glucuronidase C-terminal" evidence="1">
    <location>
        <begin position="602"/>
        <end position="714"/>
    </location>
</feature>